<feature type="domain" description="Beta-lactamase-related" evidence="1">
    <location>
        <begin position="9"/>
        <end position="372"/>
    </location>
</feature>
<dbReference type="PANTHER" id="PTHR43283:SF3">
    <property type="entry name" value="BETA-LACTAMASE FAMILY PROTEIN (AFU_ORTHOLOGUE AFUA_5G07500)"/>
    <property type="match status" value="1"/>
</dbReference>
<dbReference type="PANTHER" id="PTHR43283">
    <property type="entry name" value="BETA-LACTAMASE-RELATED"/>
    <property type="match status" value="1"/>
</dbReference>
<keyword evidence="3" id="KW-1185">Reference proteome</keyword>
<evidence type="ECO:0000313" key="3">
    <source>
        <dbReference type="Proteomes" id="UP001056035"/>
    </source>
</evidence>
<evidence type="ECO:0000259" key="1">
    <source>
        <dbReference type="Pfam" id="PF00144"/>
    </source>
</evidence>
<dbReference type="Gene3D" id="3.40.710.10">
    <property type="entry name" value="DD-peptidase/beta-lactamase superfamily"/>
    <property type="match status" value="1"/>
</dbReference>
<dbReference type="SUPFAM" id="SSF56601">
    <property type="entry name" value="beta-lactamase/transpeptidase-like"/>
    <property type="match status" value="1"/>
</dbReference>
<name>A0ABY5DQ30_9ACTN</name>
<accession>A0ABY5DQ30</accession>
<proteinExistence type="predicted"/>
<dbReference type="EMBL" id="CP098502">
    <property type="protein sequence ID" value="UTI63565.1"/>
    <property type="molecule type" value="Genomic_DNA"/>
</dbReference>
<dbReference type="InterPro" id="IPR012338">
    <property type="entry name" value="Beta-lactam/transpept-like"/>
</dbReference>
<dbReference type="Pfam" id="PF00144">
    <property type="entry name" value="Beta-lactamase"/>
    <property type="match status" value="1"/>
</dbReference>
<gene>
    <name evidence="2" type="ORF">NBH00_19755</name>
</gene>
<sequence>MSTIDPSSLDAVLRQAVDSGAVPGVAAVVSSRDGVLYEGAAGRLHAGDDAAPEVGPDTMFRLASMTKAMASVAALQCVEDGLVALDTPVADVLPEFGELQVLDGWDGDTPRLRAPSRPPNLQDLLTHTAGLGYFFTNPDLFKWHEVTGAPNVLTGKKAGLMTPLVRDPGLEWEYSIATDWLGLVVEALRGGTLDAVLAERVFGPLGMTDATFRPSDEQRARLMGIHSRTEDGGLAPAPIDLPREFEFAAGGSGAYATARDHGRFLRALLRGGELDGARVLGEGTTELMFTEFLDGIVQPEAGIKSTVPALANDVPPFPVKQGWGLGLHLRHEHVPGMRLAGSGDWAGLFNCYYWIDRSAGMSAAILTQVLPFFDEQIVQSLLAFELALYAAQPAAV</sequence>
<reference evidence="2 3" key="1">
    <citation type="submission" date="2022-06" db="EMBL/GenBank/DDBJ databases">
        <title>Paraconexibacter antarcticus.</title>
        <authorList>
            <person name="Kim C.S."/>
        </authorList>
    </citation>
    <scope>NUCLEOTIDE SEQUENCE [LARGE SCALE GENOMIC DNA]</scope>
    <source>
        <strain evidence="2 3">02-257</strain>
    </source>
</reference>
<dbReference type="InterPro" id="IPR001466">
    <property type="entry name" value="Beta-lactam-related"/>
</dbReference>
<evidence type="ECO:0000313" key="2">
    <source>
        <dbReference type="EMBL" id="UTI63565.1"/>
    </source>
</evidence>
<organism evidence="2 3">
    <name type="scientific">Paraconexibacter antarcticus</name>
    <dbReference type="NCBI Taxonomy" id="2949664"/>
    <lineage>
        <taxon>Bacteria</taxon>
        <taxon>Bacillati</taxon>
        <taxon>Actinomycetota</taxon>
        <taxon>Thermoleophilia</taxon>
        <taxon>Solirubrobacterales</taxon>
        <taxon>Paraconexibacteraceae</taxon>
        <taxon>Paraconexibacter</taxon>
    </lineage>
</organism>
<dbReference type="Proteomes" id="UP001056035">
    <property type="component" value="Chromosome"/>
</dbReference>
<dbReference type="InterPro" id="IPR050789">
    <property type="entry name" value="Diverse_Enzym_Activities"/>
</dbReference>
<dbReference type="RefSeq" id="WP_254570290.1">
    <property type="nucleotide sequence ID" value="NZ_CP098502.1"/>
</dbReference>
<protein>
    <submittedName>
        <fullName evidence="2">Beta-lactamase family protein</fullName>
    </submittedName>
</protein>